<dbReference type="GO" id="GO:0030246">
    <property type="term" value="F:carbohydrate binding"/>
    <property type="evidence" value="ECO:0007669"/>
    <property type="project" value="UniProtKB-UniRule"/>
</dbReference>
<dbReference type="InterPro" id="IPR001079">
    <property type="entry name" value="Galectin_CRD"/>
</dbReference>
<protein>
    <recommendedName>
        <fullName evidence="3">Galectin</fullName>
    </recommendedName>
</protein>
<dbReference type="Gene3D" id="2.60.120.200">
    <property type="match status" value="1"/>
</dbReference>
<reference evidence="5" key="1">
    <citation type="submission" date="2025-08" db="UniProtKB">
        <authorList>
            <consortium name="Ensembl"/>
        </authorList>
    </citation>
    <scope>IDENTIFICATION</scope>
</reference>
<dbReference type="SMART" id="SM00908">
    <property type="entry name" value="Gal-bind_lectin"/>
    <property type="match status" value="1"/>
</dbReference>
<name>A0A3Q3XF28_MOLML</name>
<dbReference type="Ensembl" id="ENSMMOT00000025010.1">
    <property type="protein sequence ID" value="ENSMMOP00000024599.1"/>
    <property type="gene ID" value="ENSMMOG00000018702.1"/>
</dbReference>
<keyword evidence="2 3" id="KW-0430">Lectin</keyword>
<dbReference type="SMART" id="SM00276">
    <property type="entry name" value="GLECT"/>
    <property type="match status" value="1"/>
</dbReference>
<dbReference type="SUPFAM" id="SSF49899">
    <property type="entry name" value="Concanavalin A-like lectins/glucanases"/>
    <property type="match status" value="1"/>
</dbReference>
<evidence type="ECO:0000256" key="2">
    <source>
        <dbReference type="ARBA" id="ARBA00022734"/>
    </source>
</evidence>
<accession>A0A3Q3XF28</accession>
<organism evidence="5 6">
    <name type="scientific">Mola mola</name>
    <name type="common">Ocean sunfish</name>
    <name type="synonym">Tetraodon mola</name>
    <dbReference type="NCBI Taxonomy" id="94237"/>
    <lineage>
        <taxon>Eukaryota</taxon>
        <taxon>Metazoa</taxon>
        <taxon>Chordata</taxon>
        <taxon>Craniata</taxon>
        <taxon>Vertebrata</taxon>
        <taxon>Euteleostomi</taxon>
        <taxon>Actinopterygii</taxon>
        <taxon>Neopterygii</taxon>
        <taxon>Teleostei</taxon>
        <taxon>Neoteleostei</taxon>
        <taxon>Acanthomorphata</taxon>
        <taxon>Eupercaria</taxon>
        <taxon>Tetraodontiformes</taxon>
        <taxon>Molidae</taxon>
        <taxon>Mola</taxon>
    </lineage>
</organism>
<reference evidence="5" key="2">
    <citation type="submission" date="2025-09" db="UniProtKB">
        <authorList>
            <consortium name="Ensembl"/>
        </authorList>
    </citation>
    <scope>IDENTIFICATION</scope>
</reference>
<dbReference type="Proteomes" id="UP000261620">
    <property type="component" value="Unplaced"/>
</dbReference>
<comment type="function">
    <text evidence="1">Does not bind lactose, and may not bind carbohydrates.</text>
</comment>
<dbReference type="OMA" id="MAETHRV"/>
<dbReference type="PROSITE" id="PS51304">
    <property type="entry name" value="GALECTIN"/>
    <property type="match status" value="1"/>
</dbReference>
<evidence type="ECO:0000313" key="5">
    <source>
        <dbReference type="Ensembl" id="ENSMMOP00000024599.1"/>
    </source>
</evidence>
<dbReference type="STRING" id="94237.ENSMMOP00000024599"/>
<dbReference type="CDD" id="cd00070">
    <property type="entry name" value="GLECT"/>
    <property type="match status" value="1"/>
</dbReference>
<evidence type="ECO:0000259" key="4">
    <source>
        <dbReference type="PROSITE" id="PS51304"/>
    </source>
</evidence>
<sequence length="172" mass="19122">VSGPETLSLSSLQKWVFPQKRTAEERAASARPAESVPFRGHISGGLQPGKTIVLFGVVDPRPDRFYVALTCGRGTSREPPPDVALELCVRFGDRHVVRRACVSGSWGDAERAIPFFPFIRGQPFKLEVRCERTRFRVFVDGVQLCDFLHRLTSLGDVDTLWIKGNIAVTKLA</sequence>
<feature type="domain" description="Galectin" evidence="4">
    <location>
        <begin position="38"/>
        <end position="172"/>
    </location>
</feature>
<dbReference type="InterPro" id="IPR044156">
    <property type="entry name" value="Galectin-like"/>
</dbReference>
<evidence type="ECO:0000256" key="3">
    <source>
        <dbReference type="RuleBase" id="RU102079"/>
    </source>
</evidence>
<dbReference type="Pfam" id="PF00337">
    <property type="entry name" value="Gal-bind_lectin"/>
    <property type="match status" value="1"/>
</dbReference>
<proteinExistence type="predicted"/>
<dbReference type="InterPro" id="IPR013320">
    <property type="entry name" value="ConA-like_dom_sf"/>
</dbReference>
<dbReference type="AlphaFoldDB" id="A0A3Q3XF28"/>
<dbReference type="PANTHER" id="PTHR11346:SF98">
    <property type="entry name" value="GALECTIN-RELATED PROTEIN"/>
    <property type="match status" value="1"/>
</dbReference>
<dbReference type="PANTHER" id="PTHR11346">
    <property type="entry name" value="GALECTIN"/>
    <property type="match status" value="1"/>
</dbReference>
<keyword evidence="6" id="KW-1185">Reference proteome</keyword>
<evidence type="ECO:0000313" key="6">
    <source>
        <dbReference type="Proteomes" id="UP000261620"/>
    </source>
</evidence>
<evidence type="ECO:0000256" key="1">
    <source>
        <dbReference type="ARBA" id="ARBA00003397"/>
    </source>
</evidence>